<dbReference type="SMART" id="SM01192">
    <property type="entry name" value="Enolase_C"/>
    <property type="match status" value="1"/>
</dbReference>
<evidence type="ECO:0000256" key="9">
    <source>
        <dbReference type="ARBA" id="ARBA00022490"/>
    </source>
</evidence>
<dbReference type="CDD" id="cd00311">
    <property type="entry name" value="TIM"/>
    <property type="match status" value="1"/>
</dbReference>
<dbReference type="InterPro" id="IPR020809">
    <property type="entry name" value="Enolase_CS"/>
</dbReference>
<keyword evidence="11" id="KW-0324">Glycolysis</keyword>
<evidence type="ECO:0000256" key="11">
    <source>
        <dbReference type="ARBA" id="ARBA00023152"/>
    </source>
</evidence>
<dbReference type="HAMAP" id="MF_00147_B">
    <property type="entry name" value="TIM_B"/>
    <property type="match status" value="1"/>
</dbReference>
<keyword evidence="9" id="KW-0963">Cytoplasm</keyword>
<dbReference type="GO" id="GO:0004634">
    <property type="term" value="F:phosphopyruvate hydratase activity"/>
    <property type="evidence" value="ECO:0007669"/>
    <property type="project" value="InterPro"/>
</dbReference>
<evidence type="ECO:0000256" key="10">
    <source>
        <dbReference type="ARBA" id="ARBA00022842"/>
    </source>
</evidence>
<dbReference type="PROSITE" id="PS51440">
    <property type="entry name" value="TIM_2"/>
    <property type="match status" value="1"/>
</dbReference>
<keyword evidence="8" id="KW-0312">Gluconeogenesis</keyword>
<evidence type="ECO:0000256" key="8">
    <source>
        <dbReference type="ARBA" id="ARBA00022432"/>
    </source>
</evidence>
<dbReference type="FunFam" id="3.20.20.70:FF:000020">
    <property type="entry name" value="Triosephosphate isomerase"/>
    <property type="match status" value="1"/>
</dbReference>
<feature type="compositionally biased region" description="Polar residues" evidence="14">
    <location>
        <begin position="726"/>
        <end position="735"/>
    </location>
</feature>
<dbReference type="SFLD" id="SFLDG00178">
    <property type="entry name" value="enolase"/>
    <property type="match status" value="1"/>
</dbReference>
<evidence type="ECO:0000313" key="17">
    <source>
        <dbReference type="EMBL" id="CAL4766057.1"/>
    </source>
</evidence>
<keyword evidence="10" id="KW-0460">Magnesium</keyword>
<dbReference type="InterPro" id="IPR020810">
    <property type="entry name" value="Enolase_C"/>
</dbReference>
<accession>A0A9P1BU73</accession>
<dbReference type="InterPro" id="IPR036849">
    <property type="entry name" value="Enolase-like_C_sf"/>
</dbReference>
<dbReference type="InterPro" id="IPR000941">
    <property type="entry name" value="Enolase"/>
</dbReference>
<dbReference type="EMBL" id="CAMXCT010000435">
    <property type="protein sequence ID" value="CAI3978745.1"/>
    <property type="molecule type" value="Genomic_DNA"/>
</dbReference>
<evidence type="ECO:0000256" key="7">
    <source>
        <dbReference type="ARBA" id="ARBA00011738"/>
    </source>
</evidence>
<dbReference type="InterPro" id="IPR013785">
    <property type="entry name" value="Aldolase_TIM"/>
</dbReference>
<dbReference type="SUPFAM" id="SSF51604">
    <property type="entry name" value="Enolase C-terminal domain-like"/>
    <property type="match status" value="1"/>
</dbReference>
<dbReference type="PROSITE" id="PS00171">
    <property type="entry name" value="TIM_1"/>
    <property type="match status" value="1"/>
</dbReference>
<evidence type="ECO:0000256" key="1">
    <source>
        <dbReference type="ARBA" id="ARBA00001946"/>
    </source>
</evidence>
<dbReference type="FunFam" id="3.20.20.120:FF:000002">
    <property type="entry name" value="Enolase 1"/>
    <property type="match status" value="1"/>
</dbReference>
<dbReference type="InterPro" id="IPR043502">
    <property type="entry name" value="DNA/RNA_pol_sf"/>
</dbReference>
<feature type="compositionally biased region" description="Basic and acidic residues" evidence="14">
    <location>
        <begin position="811"/>
        <end position="821"/>
    </location>
</feature>
<feature type="compositionally biased region" description="Low complexity" evidence="14">
    <location>
        <begin position="797"/>
        <end position="810"/>
    </location>
</feature>
<dbReference type="GO" id="GO:0006094">
    <property type="term" value="P:gluconeogenesis"/>
    <property type="evidence" value="ECO:0007669"/>
    <property type="project" value="UniProtKB-KW"/>
</dbReference>
<comment type="subunit">
    <text evidence="7">Homodimer.</text>
</comment>
<comment type="similarity">
    <text evidence="6">Belongs to the enolase family.</text>
</comment>
<comment type="cofactor">
    <cofactor evidence="1">
        <name>Mg(2+)</name>
        <dbReference type="ChEBI" id="CHEBI:18420"/>
    </cofactor>
</comment>
<dbReference type="NCBIfam" id="TIGR00419">
    <property type="entry name" value="tim"/>
    <property type="match status" value="1"/>
</dbReference>
<dbReference type="InterPro" id="IPR020861">
    <property type="entry name" value="Triosephosphate_isomerase_AS"/>
</dbReference>
<evidence type="ECO:0000256" key="13">
    <source>
        <dbReference type="ARBA" id="ARBA00023239"/>
    </source>
</evidence>
<reference evidence="16" key="1">
    <citation type="submission" date="2022-10" db="EMBL/GenBank/DDBJ databases">
        <authorList>
            <person name="Chen Y."/>
            <person name="Dougan E. K."/>
            <person name="Chan C."/>
            <person name="Rhodes N."/>
            <person name="Thang M."/>
        </authorList>
    </citation>
    <scope>NUCLEOTIDE SEQUENCE</scope>
</reference>
<comment type="pathway">
    <text evidence="4">Carbohydrate degradation; glycolysis; pyruvate from D-glyceraldehyde 3-phosphate: step 4/5.</text>
</comment>
<dbReference type="GO" id="GO:0000287">
    <property type="term" value="F:magnesium ion binding"/>
    <property type="evidence" value="ECO:0007669"/>
    <property type="project" value="InterPro"/>
</dbReference>
<dbReference type="Pfam" id="PF07727">
    <property type="entry name" value="RVT_2"/>
    <property type="match status" value="1"/>
</dbReference>
<dbReference type="InterPro" id="IPR000652">
    <property type="entry name" value="Triosephosphate_isomerase"/>
</dbReference>
<dbReference type="SUPFAM" id="SSF56672">
    <property type="entry name" value="DNA/RNA polymerases"/>
    <property type="match status" value="1"/>
</dbReference>
<dbReference type="PANTHER" id="PTHR11902:SF1">
    <property type="entry name" value="ENOLASE"/>
    <property type="match status" value="1"/>
</dbReference>
<evidence type="ECO:0000256" key="2">
    <source>
        <dbReference type="ARBA" id="ARBA00004680"/>
    </source>
</evidence>
<dbReference type="EMBL" id="CAMXCT020000435">
    <property type="protein sequence ID" value="CAL1132120.1"/>
    <property type="molecule type" value="Genomic_DNA"/>
</dbReference>
<comment type="similarity">
    <text evidence="5">Belongs to the triosephosphate isomerase family.</text>
</comment>
<evidence type="ECO:0000256" key="12">
    <source>
        <dbReference type="ARBA" id="ARBA00023235"/>
    </source>
</evidence>
<keyword evidence="18" id="KW-1185">Reference proteome</keyword>
<reference evidence="17 18" key="2">
    <citation type="submission" date="2024-05" db="EMBL/GenBank/DDBJ databases">
        <authorList>
            <person name="Chen Y."/>
            <person name="Shah S."/>
            <person name="Dougan E. K."/>
            <person name="Thang M."/>
            <person name="Chan C."/>
        </authorList>
    </citation>
    <scope>NUCLEOTIDE SEQUENCE [LARGE SCALE GENOMIC DNA]</scope>
</reference>
<dbReference type="GO" id="GO:0000015">
    <property type="term" value="C:phosphopyruvate hydratase complex"/>
    <property type="evidence" value="ECO:0007669"/>
    <property type="project" value="InterPro"/>
</dbReference>
<dbReference type="Gene3D" id="3.20.20.120">
    <property type="entry name" value="Enolase-like C-terminal domain"/>
    <property type="match status" value="1"/>
</dbReference>
<name>A0A9P1BU73_9DINO</name>
<dbReference type="InterPro" id="IPR035990">
    <property type="entry name" value="TIM_sf"/>
</dbReference>
<dbReference type="PANTHER" id="PTHR11902">
    <property type="entry name" value="ENOLASE"/>
    <property type="match status" value="1"/>
</dbReference>
<dbReference type="GO" id="GO:0004807">
    <property type="term" value="F:triose-phosphate isomerase activity"/>
    <property type="evidence" value="ECO:0007669"/>
    <property type="project" value="InterPro"/>
</dbReference>
<evidence type="ECO:0000313" key="16">
    <source>
        <dbReference type="EMBL" id="CAI3978745.1"/>
    </source>
</evidence>
<evidence type="ECO:0000256" key="5">
    <source>
        <dbReference type="ARBA" id="ARBA00007422"/>
    </source>
</evidence>
<gene>
    <name evidence="16" type="ORF">C1SCF055_LOCUS6749</name>
</gene>
<dbReference type="PROSITE" id="PS00164">
    <property type="entry name" value="ENOLASE"/>
    <property type="match status" value="1"/>
</dbReference>
<dbReference type="Pfam" id="PF00113">
    <property type="entry name" value="Enolase_C"/>
    <property type="match status" value="1"/>
</dbReference>
<feature type="compositionally biased region" description="Basic and acidic residues" evidence="14">
    <location>
        <begin position="743"/>
        <end position="752"/>
    </location>
</feature>
<protein>
    <recommendedName>
        <fullName evidence="15">Enolase C-terminal TIM barrel domain-containing protein</fullName>
    </recommendedName>
</protein>
<dbReference type="Gene3D" id="3.20.20.70">
    <property type="entry name" value="Aldolase class I"/>
    <property type="match status" value="1"/>
</dbReference>
<dbReference type="InterPro" id="IPR022896">
    <property type="entry name" value="TrioseP_Isoase_bac/euk"/>
</dbReference>
<feature type="domain" description="Enolase C-terminal TIM barrel" evidence="15">
    <location>
        <begin position="976"/>
        <end position="1267"/>
    </location>
</feature>
<evidence type="ECO:0000256" key="3">
    <source>
        <dbReference type="ARBA" id="ARBA00004742"/>
    </source>
</evidence>
<dbReference type="SFLD" id="SFLDS00001">
    <property type="entry name" value="Enolase"/>
    <property type="match status" value="1"/>
</dbReference>
<comment type="pathway">
    <text evidence="3">Carbohydrate biosynthesis; gluconeogenesis.</text>
</comment>
<evidence type="ECO:0000256" key="6">
    <source>
        <dbReference type="ARBA" id="ARBA00009604"/>
    </source>
</evidence>
<organism evidence="16">
    <name type="scientific">Cladocopium goreaui</name>
    <dbReference type="NCBI Taxonomy" id="2562237"/>
    <lineage>
        <taxon>Eukaryota</taxon>
        <taxon>Sar</taxon>
        <taxon>Alveolata</taxon>
        <taxon>Dinophyceae</taxon>
        <taxon>Suessiales</taxon>
        <taxon>Symbiodiniaceae</taxon>
        <taxon>Cladocopium</taxon>
    </lineage>
</organism>
<proteinExistence type="inferred from homology"/>
<dbReference type="Proteomes" id="UP001152797">
    <property type="component" value="Unassembled WGS sequence"/>
</dbReference>
<dbReference type="InterPro" id="IPR013103">
    <property type="entry name" value="RVT_2"/>
</dbReference>
<feature type="region of interest" description="Disordered" evidence="14">
    <location>
        <begin position="726"/>
        <end position="821"/>
    </location>
</feature>
<sequence>MEEKEEGEDEAVRLAKMRNRFTRMVEEETKAMLDDSPEMITEEIDILAKLKKMLDSQEKGEDDEVLQTKIISLLEVSKNWNGWLPAVDAEVTSLLEEKEAFEEVSGERLEELLKDAEKRGIPVEFLPSKLVCTKKPGKRGGRNKIRWVICGNFEQVKEGENTFSSGADASALRLLIVAASKFQWEAGTIDIKTAFLNATMCPEDQPSLLLVKPPMLLLEKKYMKPGTYYMPKRAVYGLRRSPKLWGDCRDDELEVMKLEVEEEEGQMTSLRLCPLASEPNLWRIEAEESEAESDTQSNFAPLPLKGLLMTYVDDILVTGSRKVVDAVMEKIRTIWTTSEPDQVGEKPIRFLGVEISKTFDVTKNRDVWYVNQQSYIKDLLAQDQEAPDRKIPITKDQSQLPEEEGRTPELIRSAQKATGEMLWLVTRTRLDLMYAVSKMGSCVTKAPQKVLQIYQQIKGYLKSTMDEGICFDAAGAETLMIEAMSDASFAPEGDVSHGAFIIMVASCPVFWRSGRQSFVTLSTAEAEMMEIVESMVAGESIGAIADELFGPLQRKSWTDSQSAQSILTTDGGSWRTRHLRLRASAARSSILQGTWFLQHVAGNQMIADIGTKPLASERIRYLKKEMNLVQVPQPKEHEKKEEKVFEEKGEGVGIQKAAAALKLLTLAAAISAAKGEYEETEKEDQENSTLELKVMMVVFALIIVLLTIVSQHLWKVGVRRLEMSWSNQAGSSSRSLPAGAAAQREEEEKENGGEGMAAVAGQLSQRPTYLPPGGEGMAAVADHTPQRPTYLPPGEGSSSPLEDSTSSSEDTPYRPLDERHIPGFDLDRVMQEIADEETNLYEEAQRNPERFQNYENSEERARAAFQVLTTRYGRVYHYQSQCRYLSSVQTGANRESAWCRICWAITAQTRGPPPPGVPLWIDHWGGDYHVDSRCPRCDPEKMFPACQGCGESAGAAASRMPLYKYIARISGKPYDSFVMPVPSFNVRWHKLTRDRPMEFMILPVGASSFREAMCIGAEVYHNLKSVIKKKYGQDACNVGDEGGFAPSVQDNNEALDVLMEAIEKSGHAGKVKIGTDVAASEFYSSETKKYDLDFKNPSSPDSMKKTAEEMIAYYKDWIGKYPFVSIEDPFDQDDWDAYSKFQAEVGDSIQIVGDDLLVTNPKRVQKALDCKACNALLLKVNQIGSVTEAIEAASMSQFAGWGVMVSHRSGETEDSFIADLVVGLRTGQIKTGAPCRSERLSKYNQLLRIEEELGDKCTYAGTGFRNIGSPAFGMKRKPFVGGNWKCNGKLSGVKELLGAFKGVGADPKSVDVAIFAPTIHIPAAQECLAGDSAIHLGVQNMSKTGEGAFTGEVSAGQVADAGIKYVLVGHSERRSLYGETDEDCAAKTKAALDKGLTVVFCIGEQLAERQSGKTTEVCEKQMKAVIPVITDWDKIVIAYEPVWAIGTGVVATPLQAQDTQYQVRRVIRDECGADIAEKVRIIYGGSANEKNCKALGELPDVDGFLVGGASLKPTFTEIISTAQAAYK</sequence>
<keyword evidence="12" id="KW-0413">Isomerase</keyword>
<dbReference type="CDD" id="cd09272">
    <property type="entry name" value="RNase_HI_RT_Ty1"/>
    <property type="match status" value="1"/>
</dbReference>
<dbReference type="CDD" id="cd03313">
    <property type="entry name" value="enolase"/>
    <property type="match status" value="1"/>
</dbReference>
<evidence type="ECO:0000256" key="14">
    <source>
        <dbReference type="SAM" id="MobiDB-lite"/>
    </source>
</evidence>
<evidence type="ECO:0000313" key="18">
    <source>
        <dbReference type="Proteomes" id="UP001152797"/>
    </source>
</evidence>
<dbReference type="EMBL" id="CAMXCT030000435">
    <property type="protein sequence ID" value="CAL4766057.1"/>
    <property type="molecule type" value="Genomic_DNA"/>
</dbReference>
<comment type="pathway">
    <text evidence="2">Carbohydrate degradation; glycolysis; D-glyceraldehyde 3-phosphate from glycerone phosphate: step 1/1.</text>
</comment>
<comment type="caution">
    <text evidence="16">The sequence shown here is derived from an EMBL/GenBank/DDBJ whole genome shotgun (WGS) entry which is preliminary data.</text>
</comment>
<dbReference type="GO" id="GO:0006096">
    <property type="term" value="P:glycolytic process"/>
    <property type="evidence" value="ECO:0007669"/>
    <property type="project" value="UniProtKB-KW"/>
</dbReference>
<dbReference type="SUPFAM" id="SSF51351">
    <property type="entry name" value="Triosephosphate isomerase (TIM)"/>
    <property type="match status" value="1"/>
</dbReference>
<evidence type="ECO:0000259" key="15">
    <source>
        <dbReference type="SMART" id="SM01192"/>
    </source>
</evidence>
<dbReference type="Pfam" id="PF00121">
    <property type="entry name" value="TIM"/>
    <property type="match status" value="1"/>
</dbReference>
<keyword evidence="13" id="KW-0456">Lyase</keyword>
<evidence type="ECO:0000256" key="4">
    <source>
        <dbReference type="ARBA" id="ARBA00005031"/>
    </source>
</evidence>